<feature type="transmembrane region" description="Helical" evidence="1">
    <location>
        <begin position="280"/>
        <end position="300"/>
    </location>
</feature>
<organism evidence="3 4">
    <name type="scientific">Rhizosphaericola mali</name>
    <dbReference type="NCBI Taxonomy" id="2545455"/>
    <lineage>
        <taxon>Bacteria</taxon>
        <taxon>Pseudomonadati</taxon>
        <taxon>Bacteroidota</taxon>
        <taxon>Chitinophagia</taxon>
        <taxon>Chitinophagales</taxon>
        <taxon>Chitinophagaceae</taxon>
        <taxon>Rhizosphaericola</taxon>
    </lineage>
</organism>
<dbReference type="Gene3D" id="2.60.40.10">
    <property type="entry name" value="Immunoglobulins"/>
    <property type="match status" value="1"/>
</dbReference>
<dbReference type="AlphaFoldDB" id="A0A5P2GAV3"/>
<dbReference type="Proteomes" id="UP000292424">
    <property type="component" value="Chromosome"/>
</dbReference>
<reference evidence="3 4" key="1">
    <citation type="submission" date="2019-09" db="EMBL/GenBank/DDBJ databases">
        <title>Complete genome sequence of Arachidicoccus sp. B3-10 isolated from apple orchard soil.</title>
        <authorList>
            <person name="Kim H.S."/>
            <person name="Han K.-I."/>
            <person name="Suh M.K."/>
            <person name="Lee K.C."/>
            <person name="Eom M.K."/>
            <person name="Kim J.-S."/>
            <person name="Kang S.W."/>
            <person name="Sin Y."/>
            <person name="Lee J.-S."/>
        </authorList>
    </citation>
    <scope>NUCLEOTIDE SEQUENCE [LARGE SCALE GENOMIC DNA]</scope>
    <source>
        <strain evidence="3 4">B3-10</strain>
    </source>
</reference>
<protein>
    <recommendedName>
        <fullName evidence="2">Alpha-galactosidase NEW3 domain-containing protein</fullName>
    </recommendedName>
</protein>
<name>A0A5P2GAV3_9BACT</name>
<dbReference type="PANTHER" id="PTHR39198:SF1">
    <property type="entry name" value="ALPHA-GALACTOSIDASE NEW3 DOMAIN-CONTAINING PROTEIN"/>
    <property type="match status" value="1"/>
</dbReference>
<keyword evidence="4" id="KW-1185">Reference proteome</keyword>
<evidence type="ECO:0000313" key="4">
    <source>
        <dbReference type="Proteomes" id="UP000292424"/>
    </source>
</evidence>
<keyword evidence="1" id="KW-0472">Membrane</keyword>
<dbReference type="Pfam" id="PF10633">
    <property type="entry name" value="NPCBM_assoc"/>
    <property type="match status" value="1"/>
</dbReference>
<keyword evidence="1" id="KW-0812">Transmembrane</keyword>
<dbReference type="InterPro" id="IPR018905">
    <property type="entry name" value="A-galactase_NEW3"/>
</dbReference>
<dbReference type="KEGG" id="arac:E0W69_017250"/>
<accession>A0A5P2GAV3</accession>
<dbReference type="OrthoDB" id="8631677at2"/>
<dbReference type="InterPro" id="IPR013783">
    <property type="entry name" value="Ig-like_fold"/>
</dbReference>
<feature type="domain" description="Alpha-galactosidase NEW3" evidence="2">
    <location>
        <begin position="187"/>
        <end position="261"/>
    </location>
</feature>
<sequence length="306" mass="33156">MEFAGFLLMNKLKIIVYLLIVMLANFKKHVLLVSGRVHQLCLFLSLSFLSNFTYCYAQSTLPKSGLSAQLFNLEAATNSTFNYSASLYNSSDVDKNYQLSANLPNGWQIAYKVGGSPVTALNVLAKQTQNLSIEIIPSISAEPGKTAVTVFGVANGDSTKLDLEAVVKGTYGLQLSTPSGKLNQDLTQGATQSITLELKNTGNIALDGIDLSNQLPPNWQAVFDPSKISHLSPGETKQIIVSIQVPDKTLSGDYQATLSAKTPYINSDTVLRLTVKASLLTGWIGIIIIIGSIALVYFLIKKYGRR</sequence>
<evidence type="ECO:0000313" key="3">
    <source>
        <dbReference type="EMBL" id="QES90323.1"/>
    </source>
</evidence>
<proteinExistence type="predicted"/>
<dbReference type="PANTHER" id="PTHR39198">
    <property type="entry name" value="HYPOTHETICAL MEMBRANE PROTEIN, CONSERVED"/>
    <property type="match status" value="1"/>
</dbReference>
<dbReference type="EMBL" id="CP044016">
    <property type="protein sequence ID" value="QES90323.1"/>
    <property type="molecule type" value="Genomic_DNA"/>
</dbReference>
<evidence type="ECO:0000259" key="2">
    <source>
        <dbReference type="Pfam" id="PF10633"/>
    </source>
</evidence>
<keyword evidence="1" id="KW-1133">Transmembrane helix</keyword>
<evidence type="ECO:0000256" key="1">
    <source>
        <dbReference type="SAM" id="Phobius"/>
    </source>
</evidence>
<gene>
    <name evidence="3" type="ORF">E0W69_017250</name>
</gene>